<evidence type="ECO:0000313" key="3">
    <source>
        <dbReference type="Proteomes" id="UP000184465"/>
    </source>
</evidence>
<evidence type="ECO:0000259" key="1">
    <source>
        <dbReference type="Pfam" id="PF01869"/>
    </source>
</evidence>
<evidence type="ECO:0000313" key="2">
    <source>
        <dbReference type="EMBL" id="SHK52660.1"/>
    </source>
</evidence>
<organism evidence="2 3">
    <name type="scientific">Paramaledivibacter caminithermalis (strain DSM 15212 / CIP 107654 / DViRD3)</name>
    <name type="common">Clostridium caminithermale</name>
    <dbReference type="NCBI Taxonomy" id="1121301"/>
    <lineage>
        <taxon>Bacteria</taxon>
        <taxon>Bacillati</taxon>
        <taxon>Bacillota</taxon>
        <taxon>Clostridia</taxon>
        <taxon>Peptostreptococcales</taxon>
        <taxon>Caminicellaceae</taxon>
        <taxon>Paramaledivibacter</taxon>
    </lineage>
</organism>
<proteinExistence type="predicted"/>
<dbReference type="EMBL" id="FRAG01000081">
    <property type="protein sequence ID" value="SHK52660.1"/>
    <property type="molecule type" value="Genomic_DNA"/>
</dbReference>
<keyword evidence="3" id="KW-1185">Reference proteome</keyword>
<accession>A0A1M6T6X9</accession>
<reference evidence="2 3" key="1">
    <citation type="submission" date="2016-11" db="EMBL/GenBank/DDBJ databases">
        <authorList>
            <person name="Jaros S."/>
            <person name="Januszkiewicz K."/>
            <person name="Wedrychowicz H."/>
        </authorList>
    </citation>
    <scope>NUCLEOTIDE SEQUENCE [LARGE SCALE GENOMIC DNA]</scope>
    <source>
        <strain evidence="2 3">DSM 15212</strain>
    </source>
</reference>
<gene>
    <name evidence="2" type="ORF">SAMN02745912_03584</name>
</gene>
<dbReference type="InterPro" id="IPR002731">
    <property type="entry name" value="ATPase_BadF"/>
</dbReference>
<dbReference type="InterPro" id="IPR052519">
    <property type="entry name" value="Euk-type_GlcNAc_Kinase"/>
</dbReference>
<feature type="domain" description="ATPase BadF/BadG/BcrA/BcrD type" evidence="1">
    <location>
        <begin position="5"/>
        <end position="301"/>
    </location>
</feature>
<dbReference type="SUPFAM" id="SSF53067">
    <property type="entry name" value="Actin-like ATPase domain"/>
    <property type="match status" value="2"/>
</dbReference>
<dbReference type="Gene3D" id="3.30.420.40">
    <property type="match status" value="2"/>
</dbReference>
<dbReference type="RefSeq" id="WP_073153231.1">
    <property type="nucleotide sequence ID" value="NZ_FRAG01000081.1"/>
</dbReference>
<dbReference type="OrthoDB" id="9772633at2"/>
<protein>
    <submittedName>
        <fullName evidence="2">BadF-type ATPase</fullName>
    </submittedName>
</protein>
<dbReference type="Proteomes" id="UP000184465">
    <property type="component" value="Unassembled WGS sequence"/>
</dbReference>
<dbReference type="PANTHER" id="PTHR43190">
    <property type="entry name" value="N-ACETYL-D-GLUCOSAMINE KINASE"/>
    <property type="match status" value="1"/>
</dbReference>
<sequence length="326" mass="35684">MKYVIGIDGGGTKTLGYIGNLEGKIIASSSSGPSNYHSIGIKRTKESLGDVINFLCNSVNASIEDIQLLSLGLAGIDRPEDKKNIEEILNFIGVKSEIILKNDAVSALVGAHGKEYGVITISGTGSISYGMDSKGKLVRAGGWGHIIDDEGSGYDIGRKALGAVFKSYDNRTEKTLLTEKILKYLNLKTVDKIVGYIYSNEITKEHIAQIAPVVFEAAYEKDKTAIDILDKAVDSLVEITETVIKKLEFNGDKINLILDGGILRSVKYMQNKFKERINKEINNINISTPLFNGAIGSLLIAWNHLNIEYSLDNIKIQIKEVNSNKK</sequence>
<dbReference type="STRING" id="1121301.SAMN02745912_03584"/>
<dbReference type="Pfam" id="PF01869">
    <property type="entry name" value="BcrAD_BadFG"/>
    <property type="match status" value="1"/>
</dbReference>
<dbReference type="CDD" id="cd24007">
    <property type="entry name" value="ASKHA_NBD_eukNAGK-like"/>
    <property type="match status" value="1"/>
</dbReference>
<dbReference type="InterPro" id="IPR043129">
    <property type="entry name" value="ATPase_NBD"/>
</dbReference>
<dbReference type="PANTHER" id="PTHR43190:SF3">
    <property type="entry name" value="N-ACETYL-D-GLUCOSAMINE KINASE"/>
    <property type="match status" value="1"/>
</dbReference>
<name>A0A1M6T6X9_PARC5</name>
<dbReference type="AlphaFoldDB" id="A0A1M6T6X9"/>